<name>A0A1I1SQI5_9HYPH</name>
<sequence>MTLGRLQRRCRTSPALYLYVRSCAHCKQMTSPACKTHQQRSKAKPVALGNSDQNGDPALARLVLCSMAPDVARERGIEIGLRQVGAQKFGEFDEEVLYDHEAIHLRQPVFSLLAC</sequence>
<evidence type="ECO:0000256" key="1">
    <source>
        <dbReference type="SAM" id="MobiDB-lite"/>
    </source>
</evidence>
<protein>
    <submittedName>
        <fullName evidence="2">Uncharacterized protein</fullName>
    </submittedName>
</protein>
<organism evidence="2 3">
    <name type="scientific">Devosia psychrophila</name>
    <dbReference type="NCBI Taxonomy" id="728005"/>
    <lineage>
        <taxon>Bacteria</taxon>
        <taxon>Pseudomonadati</taxon>
        <taxon>Pseudomonadota</taxon>
        <taxon>Alphaproteobacteria</taxon>
        <taxon>Hyphomicrobiales</taxon>
        <taxon>Devosiaceae</taxon>
        <taxon>Devosia</taxon>
    </lineage>
</organism>
<proteinExistence type="predicted"/>
<evidence type="ECO:0000313" key="2">
    <source>
        <dbReference type="EMBL" id="SFD46988.1"/>
    </source>
</evidence>
<dbReference type="AlphaFoldDB" id="A0A1I1SQI5"/>
<dbReference type="EMBL" id="FOMB01000072">
    <property type="protein sequence ID" value="SFD46988.1"/>
    <property type="molecule type" value="Genomic_DNA"/>
</dbReference>
<evidence type="ECO:0000313" key="3">
    <source>
        <dbReference type="Proteomes" id="UP000182258"/>
    </source>
</evidence>
<feature type="region of interest" description="Disordered" evidence="1">
    <location>
        <begin position="34"/>
        <end position="54"/>
    </location>
</feature>
<gene>
    <name evidence="2" type="ORF">SAMN04488059_1723</name>
</gene>
<reference evidence="2 3" key="1">
    <citation type="submission" date="2016-10" db="EMBL/GenBank/DDBJ databases">
        <authorList>
            <person name="de Groot N.N."/>
        </authorList>
    </citation>
    <scope>NUCLEOTIDE SEQUENCE [LARGE SCALE GENOMIC DNA]</scope>
    <source>
        <strain evidence="2 3">CGMCC 1.10210</strain>
    </source>
</reference>
<accession>A0A1I1SQI5</accession>
<dbReference type="Proteomes" id="UP000182258">
    <property type="component" value="Unassembled WGS sequence"/>
</dbReference>